<evidence type="ECO:0000256" key="4">
    <source>
        <dbReference type="ARBA" id="ARBA00022606"/>
    </source>
</evidence>
<keyword evidence="4" id="KW-0716">Sensory transduction</keyword>
<protein>
    <submittedName>
        <fullName evidence="13">Uncharacterized protein</fullName>
    </submittedName>
</protein>
<accession>A0A9N9SGY4</accession>
<evidence type="ECO:0000256" key="7">
    <source>
        <dbReference type="ARBA" id="ARBA00022989"/>
    </source>
</evidence>
<keyword evidence="3" id="KW-1003">Cell membrane</keyword>
<reference evidence="13" key="1">
    <citation type="submission" date="2022-01" db="EMBL/GenBank/DDBJ databases">
        <authorList>
            <person name="King R."/>
        </authorList>
    </citation>
    <scope>NUCLEOTIDE SEQUENCE</scope>
</reference>
<comment type="similarity">
    <text evidence="2">Belongs to the CD36 family.</text>
</comment>
<keyword evidence="14" id="KW-1185">Reference proteome</keyword>
<proteinExistence type="inferred from homology"/>
<dbReference type="EMBL" id="OU896709">
    <property type="protein sequence ID" value="CAG9819911.1"/>
    <property type="molecule type" value="Genomic_DNA"/>
</dbReference>
<dbReference type="Pfam" id="PF01130">
    <property type="entry name" value="CD36"/>
    <property type="match status" value="1"/>
</dbReference>
<evidence type="ECO:0000256" key="11">
    <source>
        <dbReference type="ARBA" id="ARBA00023180"/>
    </source>
</evidence>
<keyword evidence="11" id="KW-0325">Glycoprotein</keyword>
<dbReference type="PANTHER" id="PTHR11923:SF69">
    <property type="entry name" value="SENSORY NEURON MEMBRANE PROTEIN 1"/>
    <property type="match status" value="1"/>
</dbReference>
<comment type="subcellular location">
    <subcellularLocation>
        <location evidence="1">Cell membrane</location>
        <topology evidence="1">Multi-pass membrane protein</topology>
    </subcellularLocation>
</comment>
<dbReference type="GO" id="GO:0005044">
    <property type="term" value="F:scavenger receptor activity"/>
    <property type="evidence" value="ECO:0007669"/>
    <property type="project" value="TreeGrafter"/>
</dbReference>
<evidence type="ECO:0000256" key="6">
    <source>
        <dbReference type="ARBA" id="ARBA00022725"/>
    </source>
</evidence>
<evidence type="ECO:0000256" key="1">
    <source>
        <dbReference type="ARBA" id="ARBA00004651"/>
    </source>
</evidence>
<keyword evidence="8 12" id="KW-0472">Membrane</keyword>
<evidence type="ECO:0000313" key="13">
    <source>
        <dbReference type="EMBL" id="CAG9819911.1"/>
    </source>
</evidence>
<dbReference type="AlphaFoldDB" id="A0A9N9SGY4"/>
<keyword evidence="9" id="KW-1015">Disulfide bond</keyword>
<dbReference type="PRINTS" id="PR01609">
    <property type="entry name" value="CD36FAMILY"/>
</dbReference>
<keyword evidence="6" id="KW-0552">Olfaction</keyword>
<keyword evidence="5 12" id="KW-0812">Transmembrane</keyword>
<evidence type="ECO:0000256" key="12">
    <source>
        <dbReference type="SAM" id="Phobius"/>
    </source>
</evidence>
<evidence type="ECO:0000256" key="9">
    <source>
        <dbReference type="ARBA" id="ARBA00023157"/>
    </source>
</evidence>
<organism evidence="13 14">
    <name type="scientific">Phaedon cochleariae</name>
    <name type="common">Mustard beetle</name>
    <dbReference type="NCBI Taxonomy" id="80249"/>
    <lineage>
        <taxon>Eukaryota</taxon>
        <taxon>Metazoa</taxon>
        <taxon>Ecdysozoa</taxon>
        <taxon>Arthropoda</taxon>
        <taxon>Hexapoda</taxon>
        <taxon>Insecta</taxon>
        <taxon>Pterygota</taxon>
        <taxon>Neoptera</taxon>
        <taxon>Endopterygota</taxon>
        <taxon>Coleoptera</taxon>
        <taxon>Polyphaga</taxon>
        <taxon>Cucujiformia</taxon>
        <taxon>Chrysomeloidea</taxon>
        <taxon>Chrysomelidae</taxon>
        <taxon>Chrysomelinae</taxon>
        <taxon>Chrysomelini</taxon>
        <taxon>Phaedon</taxon>
    </lineage>
</organism>
<evidence type="ECO:0000256" key="8">
    <source>
        <dbReference type="ARBA" id="ARBA00023136"/>
    </source>
</evidence>
<evidence type="ECO:0000256" key="5">
    <source>
        <dbReference type="ARBA" id="ARBA00022692"/>
    </source>
</evidence>
<keyword evidence="10" id="KW-0675">Receptor</keyword>
<evidence type="ECO:0000256" key="2">
    <source>
        <dbReference type="ARBA" id="ARBA00010532"/>
    </source>
</evidence>
<evidence type="ECO:0000256" key="3">
    <source>
        <dbReference type="ARBA" id="ARBA00022475"/>
    </source>
</evidence>
<evidence type="ECO:0000313" key="14">
    <source>
        <dbReference type="Proteomes" id="UP001153737"/>
    </source>
</evidence>
<name>A0A9N9SGY4_PHACE</name>
<keyword evidence="7 12" id="KW-1133">Transmembrane helix</keyword>
<reference evidence="13" key="2">
    <citation type="submission" date="2022-10" db="EMBL/GenBank/DDBJ databases">
        <authorList>
            <consortium name="ENA_rothamsted_submissions"/>
            <consortium name="culmorum"/>
            <person name="King R."/>
        </authorList>
    </citation>
    <scope>NUCLEOTIDE SEQUENCE</scope>
</reference>
<sequence length="409" mass="46626">MRDIYLKIPFPLDFKIFFFNVSNPMEVQNGAKPVLKEIGPYCYDEYKEKIDVIDNEMEDSLTYNGFDIYEFNAEKSGNLSENDYVTIIHPLIVGMAYQVNRDSPALLSFLNQAIGPLFKDPKSIYLTDTVKNVLFDGFDINCNASMFAAKAVFSRGIRHSEDLGKVLEVDGKKEVTLWSTKACNHFRGTDGWIIPPLLKPEEGLWTHSTDLCRNIKAAYVRDSVVEGVNVRIYEGDLGDMQKNEEEKCYCPTPKTCLRKGVFDVSKCMNIPVLVSLPHFLNADEIYRQQVEGMEPIHDKHIISIYLEAGVELKGEFLKLITSKLMLLKVGDTSRWLAVFGGLVTICVGAYLYSKNRKSINITPIHLAESDIEITRSTNELMDQMKKEFKKEENSQVNPVMTGHEFDRYM</sequence>
<dbReference type="GO" id="GO:0007608">
    <property type="term" value="P:sensory perception of smell"/>
    <property type="evidence" value="ECO:0007669"/>
    <property type="project" value="UniProtKB-KW"/>
</dbReference>
<gene>
    <name evidence="13" type="ORF">PHAECO_LOCUS7540</name>
</gene>
<dbReference type="GO" id="GO:0005886">
    <property type="term" value="C:plasma membrane"/>
    <property type="evidence" value="ECO:0007669"/>
    <property type="project" value="UniProtKB-SubCell"/>
</dbReference>
<dbReference type="InterPro" id="IPR002159">
    <property type="entry name" value="CD36_fam"/>
</dbReference>
<feature type="transmembrane region" description="Helical" evidence="12">
    <location>
        <begin position="335"/>
        <end position="352"/>
    </location>
</feature>
<evidence type="ECO:0000256" key="10">
    <source>
        <dbReference type="ARBA" id="ARBA00023170"/>
    </source>
</evidence>
<dbReference type="PANTHER" id="PTHR11923">
    <property type="entry name" value="SCAVENGER RECEPTOR CLASS B TYPE-1 SR-B1"/>
    <property type="match status" value="1"/>
</dbReference>
<dbReference type="Proteomes" id="UP001153737">
    <property type="component" value="Chromosome 3"/>
</dbReference>
<dbReference type="GO" id="GO:0005737">
    <property type="term" value="C:cytoplasm"/>
    <property type="evidence" value="ECO:0007669"/>
    <property type="project" value="TreeGrafter"/>
</dbReference>
<dbReference type="OrthoDB" id="10024078at2759"/>